<dbReference type="SUPFAM" id="SSF52141">
    <property type="entry name" value="Uracil-DNA glycosylase-like"/>
    <property type="match status" value="1"/>
</dbReference>
<keyword evidence="3" id="KW-1185">Reference proteome</keyword>
<dbReference type="PaxDb" id="3880-AES88314"/>
<reference evidence="1 3" key="2">
    <citation type="journal article" date="2014" name="BMC Genomics">
        <title>An improved genome release (version Mt4.0) for the model legume Medicago truncatula.</title>
        <authorList>
            <person name="Tang H."/>
            <person name="Krishnakumar V."/>
            <person name="Bidwell S."/>
            <person name="Rosen B."/>
            <person name="Chan A."/>
            <person name="Zhou S."/>
            <person name="Gentzbittel L."/>
            <person name="Childs K.L."/>
            <person name="Yandell M."/>
            <person name="Gundlach H."/>
            <person name="Mayer K.F."/>
            <person name="Schwartz D.C."/>
            <person name="Town C.D."/>
        </authorList>
    </citation>
    <scope>GENOME REANNOTATION</scope>
    <source>
        <strain evidence="2 3">cv. Jemalong A17</strain>
    </source>
</reference>
<evidence type="ECO:0000313" key="3">
    <source>
        <dbReference type="Proteomes" id="UP000002051"/>
    </source>
</evidence>
<dbReference type="InterPro" id="IPR036895">
    <property type="entry name" value="Uracil-DNA_glycosylase-like_sf"/>
</dbReference>
<accession>G7JIE5</accession>
<sequence>MGDKQVILQAAFQEIDSSKLFDELILRYLMCSIIDATKHHILKAAHPSELTVKKGFFGCKLYEIPSLHFSGAKGDWSHSLATIIYM</sequence>
<proteinExistence type="predicted"/>
<dbReference type="Gene3D" id="3.40.470.10">
    <property type="entry name" value="Uracil-DNA glycosylase-like domain"/>
    <property type="match status" value="1"/>
</dbReference>
<dbReference type="HOGENOM" id="CLU_2501326_0_0_1"/>
<organism evidence="1 3">
    <name type="scientific">Medicago truncatula</name>
    <name type="common">Barrel medic</name>
    <name type="synonym">Medicago tribuloides</name>
    <dbReference type="NCBI Taxonomy" id="3880"/>
    <lineage>
        <taxon>Eukaryota</taxon>
        <taxon>Viridiplantae</taxon>
        <taxon>Streptophyta</taxon>
        <taxon>Embryophyta</taxon>
        <taxon>Tracheophyta</taxon>
        <taxon>Spermatophyta</taxon>
        <taxon>Magnoliopsida</taxon>
        <taxon>eudicotyledons</taxon>
        <taxon>Gunneridae</taxon>
        <taxon>Pentapetalae</taxon>
        <taxon>rosids</taxon>
        <taxon>fabids</taxon>
        <taxon>Fabales</taxon>
        <taxon>Fabaceae</taxon>
        <taxon>Papilionoideae</taxon>
        <taxon>50 kb inversion clade</taxon>
        <taxon>NPAAA clade</taxon>
        <taxon>Hologalegina</taxon>
        <taxon>IRL clade</taxon>
        <taxon>Trifolieae</taxon>
        <taxon>Medicago</taxon>
    </lineage>
</organism>
<gene>
    <name evidence="1" type="ordered locus">MTR_4g053300</name>
</gene>
<dbReference type="Proteomes" id="UP000002051">
    <property type="component" value="Chromosome 4"/>
</dbReference>
<reference evidence="1 3" key="1">
    <citation type="journal article" date="2011" name="Nature">
        <title>The Medicago genome provides insight into the evolution of rhizobial symbioses.</title>
        <authorList>
            <person name="Young N.D."/>
            <person name="Debelle F."/>
            <person name="Oldroyd G.E."/>
            <person name="Geurts R."/>
            <person name="Cannon S.B."/>
            <person name="Udvardi M.K."/>
            <person name="Benedito V.A."/>
            <person name="Mayer K.F."/>
            <person name="Gouzy J."/>
            <person name="Schoof H."/>
            <person name="Van de Peer Y."/>
            <person name="Proost S."/>
            <person name="Cook D.R."/>
            <person name="Meyers B.C."/>
            <person name="Spannagl M."/>
            <person name="Cheung F."/>
            <person name="De Mita S."/>
            <person name="Krishnakumar V."/>
            <person name="Gundlach H."/>
            <person name="Zhou S."/>
            <person name="Mudge J."/>
            <person name="Bharti A.K."/>
            <person name="Murray J.D."/>
            <person name="Naoumkina M.A."/>
            <person name="Rosen B."/>
            <person name="Silverstein K.A."/>
            <person name="Tang H."/>
            <person name="Rombauts S."/>
            <person name="Zhao P.X."/>
            <person name="Zhou P."/>
            <person name="Barbe V."/>
            <person name="Bardou P."/>
            <person name="Bechner M."/>
            <person name="Bellec A."/>
            <person name="Berger A."/>
            <person name="Berges H."/>
            <person name="Bidwell S."/>
            <person name="Bisseling T."/>
            <person name="Choisne N."/>
            <person name="Couloux A."/>
            <person name="Denny R."/>
            <person name="Deshpande S."/>
            <person name="Dai X."/>
            <person name="Doyle J.J."/>
            <person name="Dudez A.M."/>
            <person name="Farmer A.D."/>
            <person name="Fouteau S."/>
            <person name="Franken C."/>
            <person name="Gibelin C."/>
            <person name="Gish J."/>
            <person name="Goldstein S."/>
            <person name="Gonzalez A.J."/>
            <person name="Green P.J."/>
            <person name="Hallab A."/>
            <person name="Hartog M."/>
            <person name="Hua A."/>
            <person name="Humphray S.J."/>
            <person name="Jeong D.H."/>
            <person name="Jing Y."/>
            <person name="Jocker A."/>
            <person name="Kenton S.M."/>
            <person name="Kim D.J."/>
            <person name="Klee K."/>
            <person name="Lai H."/>
            <person name="Lang C."/>
            <person name="Lin S."/>
            <person name="Macmil S.L."/>
            <person name="Magdelenat G."/>
            <person name="Matthews L."/>
            <person name="McCorrison J."/>
            <person name="Monaghan E.L."/>
            <person name="Mun J.H."/>
            <person name="Najar F.Z."/>
            <person name="Nicholson C."/>
            <person name="Noirot C."/>
            <person name="O'Bleness M."/>
            <person name="Paule C.R."/>
            <person name="Poulain J."/>
            <person name="Prion F."/>
            <person name="Qin B."/>
            <person name="Qu C."/>
            <person name="Retzel E.F."/>
            <person name="Riddle C."/>
            <person name="Sallet E."/>
            <person name="Samain S."/>
            <person name="Samson N."/>
            <person name="Sanders I."/>
            <person name="Saurat O."/>
            <person name="Scarpelli C."/>
            <person name="Schiex T."/>
            <person name="Segurens B."/>
            <person name="Severin A.J."/>
            <person name="Sherrier D.J."/>
            <person name="Shi R."/>
            <person name="Sims S."/>
            <person name="Singer S.R."/>
            <person name="Sinharoy S."/>
            <person name="Sterck L."/>
            <person name="Viollet A."/>
            <person name="Wang B.B."/>
            <person name="Wang K."/>
            <person name="Wang M."/>
            <person name="Wang X."/>
            <person name="Warfsmann J."/>
            <person name="Weissenbach J."/>
            <person name="White D.D."/>
            <person name="White J.D."/>
            <person name="Wiley G.B."/>
            <person name="Wincker P."/>
            <person name="Xing Y."/>
            <person name="Yang L."/>
            <person name="Yao Z."/>
            <person name="Ying F."/>
            <person name="Zhai J."/>
            <person name="Zhou L."/>
            <person name="Zuber A."/>
            <person name="Denarie J."/>
            <person name="Dixon R.A."/>
            <person name="May G.D."/>
            <person name="Schwartz D.C."/>
            <person name="Rogers J."/>
            <person name="Quetier F."/>
            <person name="Town C.D."/>
            <person name="Roe B.A."/>
        </authorList>
    </citation>
    <scope>NUCLEOTIDE SEQUENCE [LARGE SCALE GENOMIC DNA]</scope>
    <source>
        <strain evidence="1">A17</strain>
        <strain evidence="2 3">cv. Jemalong A17</strain>
    </source>
</reference>
<dbReference type="AlphaFoldDB" id="G7JIE5"/>
<evidence type="ECO:0000313" key="2">
    <source>
        <dbReference type="EnsemblPlants" id="AES88314"/>
    </source>
</evidence>
<evidence type="ECO:0000313" key="1">
    <source>
        <dbReference type="EMBL" id="AES88314.1"/>
    </source>
</evidence>
<dbReference type="EnsemblPlants" id="AES88314">
    <property type="protein sequence ID" value="AES88314"/>
    <property type="gene ID" value="MTR_4g053300"/>
</dbReference>
<reference evidence="2" key="3">
    <citation type="submission" date="2015-04" db="UniProtKB">
        <authorList>
            <consortium name="EnsemblPlants"/>
        </authorList>
    </citation>
    <scope>IDENTIFICATION</scope>
    <source>
        <strain evidence="2">cv. Jemalong A17</strain>
    </source>
</reference>
<protein>
    <submittedName>
        <fullName evidence="1 2">Uncharacterized protein</fullName>
    </submittedName>
</protein>
<dbReference type="EMBL" id="CM001220">
    <property type="protein sequence ID" value="AES88314.1"/>
    <property type="molecule type" value="Genomic_DNA"/>
</dbReference>
<name>G7JIE5_MEDTR</name>